<accession>A0A248UBT4</accession>
<name>A0A248UBT4_9HYPH</name>
<reference evidence="1 2" key="1">
    <citation type="submission" date="2017-07" db="EMBL/GenBank/DDBJ databases">
        <title>Phylogenetic study on the rhizospheric bacterium Ochrobactrum sp. A44.</title>
        <authorList>
            <person name="Krzyzanowska D.M."/>
            <person name="Ossowicki A."/>
            <person name="Rajewska M."/>
            <person name="Maciag T."/>
            <person name="Kaczynski Z."/>
            <person name="Czerwicka M."/>
            <person name="Jafra S."/>
        </authorList>
    </citation>
    <scope>NUCLEOTIDE SEQUENCE [LARGE SCALE GENOMIC DNA]</scope>
    <source>
        <strain evidence="1 2">A44</strain>
    </source>
</reference>
<dbReference type="AlphaFoldDB" id="A0A248UBT4"/>
<dbReference type="Proteomes" id="UP000215256">
    <property type="component" value="Chromosome 2"/>
</dbReference>
<sequence>MDDIVGSFEEGKCVDFAILEEDPTKVDPTKNSKIKVS</sequence>
<evidence type="ECO:0000313" key="1">
    <source>
        <dbReference type="EMBL" id="ASV84257.1"/>
    </source>
</evidence>
<dbReference type="EMBL" id="CP022603">
    <property type="protein sequence ID" value="ASV84257.1"/>
    <property type="molecule type" value="Genomic_DNA"/>
</dbReference>
<proteinExistence type="predicted"/>
<evidence type="ECO:0000313" key="2">
    <source>
        <dbReference type="Proteomes" id="UP000215256"/>
    </source>
</evidence>
<gene>
    <name evidence="1" type="ORF">CES85_5049</name>
</gene>
<protein>
    <submittedName>
        <fullName evidence="1">Uncharacterized protein</fullName>
    </submittedName>
</protein>
<dbReference type="KEGG" id="och:CES85_5049"/>
<organism evidence="1 2">
    <name type="scientific">Ochrobactrum quorumnocens</name>
    <dbReference type="NCBI Taxonomy" id="271865"/>
    <lineage>
        <taxon>Bacteria</taxon>
        <taxon>Pseudomonadati</taxon>
        <taxon>Pseudomonadota</taxon>
        <taxon>Alphaproteobacteria</taxon>
        <taxon>Hyphomicrobiales</taxon>
        <taxon>Brucellaceae</taxon>
        <taxon>Brucella/Ochrobactrum group</taxon>
        <taxon>Ochrobactrum</taxon>
    </lineage>
</organism>